<evidence type="ECO:0008006" key="5">
    <source>
        <dbReference type="Google" id="ProtNLM"/>
    </source>
</evidence>
<reference evidence="3" key="2">
    <citation type="journal article" date="2019" name="Genome Biol. Evol.">
        <title>Day and night: Metabolic profiles and evolutionary relationships of six axenic non-marine cyanobacteria.</title>
        <authorList>
            <person name="Will S.E."/>
            <person name="Henke P."/>
            <person name="Boedeker C."/>
            <person name="Huang S."/>
            <person name="Brinkmann H."/>
            <person name="Rohde M."/>
            <person name="Jarek M."/>
            <person name="Friedl T."/>
            <person name="Seufert S."/>
            <person name="Schumacher M."/>
            <person name="Overmann J."/>
            <person name="Neumann-Schaal M."/>
            <person name="Petersen J."/>
        </authorList>
    </citation>
    <scope>NUCLEOTIDE SEQUENCE [LARGE SCALE GENOMIC DNA]</scope>
    <source>
        <strain evidence="3">PCC 7102</strain>
    </source>
</reference>
<evidence type="ECO:0000259" key="1">
    <source>
        <dbReference type="Pfam" id="PF04471"/>
    </source>
</evidence>
<feature type="domain" description="Restriction endonuclease type IV Mrr" evidence="1">
    <location>
        <begin position="133"/>
        <end position="257"/>
    </location>
</feature>
<gene>
    <name evidence="3" type="ORF">DSM106972_080970</name>
</gene>
<organism evidence="3 4">
    <name type="scientific">Dulcicalothrix desertica PCC 7102</name>
    <dbReference type="NCBI Taxonomy" id="232991"/>
    <lineage>
        <taxon>Bacteria</taxon>
        <taxon>Bacillati</taxon>
        <taxon>Cyanobacteriota</taxon>
        <taxon>Cyanophyceae</taxon>
        <taxon>Nostocales</taxon>
        <taxon>Calotrichaceae</taxon>
        <taxon>Dulcicalothrix</taxon>
    </lineage>
</organism>
<dbReference type="RefSeq" id="WP_127086152.1">
    <property type="nucleotide sequence ID" value="NZ_RSCL01000029.1"/>
</dbReference>
<keyword evidence="4" id="KW-1185">Reference proteome</keyword>
<protein>
    <recommendedName>
        <fullName evidence="5">TIR domain-containing protein</fullName>
    </recommendedName>
</protein>
<dbReference type="Pfam" id="PF04471">
    <property type="entry name" value="Mrr_cat"/>
    <property type="match status" value="1"/>
</dbReference>
<dbReference type="AlphaFoldDB" id="A0A3S1ADK6"/>
<comment type="caution">
    <text evidence="3">The sequence shown here is derived from an EMBL/GenBank/DDBJ whole genome shotgun (WGS) entry which is preliminary data.</text>
</comment>
<accession>A0A3S1ADK6</accession>
<proteinExistence type="predicted"/>
<dbReference type="Proteomes" id="UP000271624">
    <property type="component" value="Unassembled WGS sequence"/>
</dbReference>
<dbReference type="GO" id="GO:0009307">
    <property type="term" value="P:DNA restriction-modification system"/>
    <property type="evidence" value="ECO:0007669"/>
    <property type="project" value="InterPro"/>
</dbReference>
<dbReference type="SUPFAM" id="SSF52200">
    <property type="entry name" value="Toll/Interleukin receptor TIR domain"/>
    <property type="match status" value="1"/>
</dbReference>
<dbReference type="GO" id="GO:0007165">
    <property type="term" value="P:signal transduction"/>
    <property type="evidence" value="ECO:0007669"/>
    <property type="project" value="InterPro"/>
</dbReference>
<evidence type="ECO:0000313" key="3">
    <source>
        <dbReference type="EMBL" id="RUS98468.1"/>
    </source>
</evidence>
<dbReference type="InterPro" id="IPR035897">
    <property type="entry name" value="Toll_tir_struct_dom_sf"/>
</dbReference>
<dbReference type="InterPro" id="IPR000157">
    <property type="entry name" value="TIR_dom"/>
</dbReference>
<dbReference type="OrthoDB" id="8435646at2"/>
<feature type="domain" description="TIR" evidence="2">
    <location>
        <begin position="6"/>
        <end position="121"/>
    </location>
</feature>
<evidence type="ECO:0000259" key="2">
    <source>
        <dbReference type="Pfam" id="PF13676"/>
    </source>
</evidence>
<dbReference type="EMBL" id="RSCL01000029">
    <property type="protein sequence ID" value="RUS98468.1"/>
    <property type="molecule type" value="Genomic_DNA"/>
</dbReference>
<name>A0A3S1ADK6_9CYAN</name>
<dbReference type="Gene3D" id="3.40.50.10140">
    <property type="entry name" value="Toll/interleukin-1 receptor homology (TIR) domain"/>
    <property type="match status" value="1"/>
</dbReference>
<dbReference type="GO" id="GO:0003677">
    <property type="term" value="F:DNA binding"/>
    <property type="evidence" value="ECO:0007669"/>
    <property type="project" value="InterPro"/>
</dbReference>
<sequence length="276" mass="31058">MKKTNVFISYATPDQAVAKILMEALSSKGLDVSLSELSANINWIEFNRTTLSANAYLILLLSKSTNFCCNHDIEVALRELQFRDITLIPVLLDDCDIPLSLTSYQHFDLRNPVEENLEKLVDALKNTSEIDFEKLSSPIFEQLVVELLQKLGFINLQMEEKNNGINGVVEFRHKDPFGAETRDIYALETKLYRESRADLRSIRKLALHAKSNSNIDKALVVTDGNLTSVALDWVNDAPKVTGVPIRVVDGTELKRLLLQNTDLVSKYFATSNGVIR</sequence>
<reference evidence="3" key="1">
    <citation type="submission" date="2018-12" db="EMBL/GenBank/DDBJ databases">
        <authorList>
            <person name="Will S."/>
            <person name="Neumann-Schaal M."/>
            <person name="Henke P."/>
        </authorList>
    </citation>
    <scope>NUCLEOTIDE SEQUENCE</scope>
    <source>
        <strain evidence="3">PCC 7102</strain>
    </source>
</reference>
<evidence type="ECO:0000313" key="4">
    <source>
        <dbReference type="Proteomes" id="UP000271624"/>
    </source>
</evidence>
<dbReference type="InterPro" id="IPR007560">
    <property type="entry name" value="Restrct_endonuc_IV_Mrr"/>
</dbReference>
<dbReference type="GO" id="GO:0004519">
    <property type="term" value="F:endonuclease activity"/>
    <property type="evidence" value="ECO:0007669"/>
    <property type="project" value="InterPro"/>
</dbReference>
<dbReference type="Pfam" id="PF13676">
    <property type="entry name" value="TIR_2"/>
    <property type="match status" value="1"/>
</dbReference>